<reference evidence="2 3" key="1">
    <citation type="submission" date="2016-03" db="EMBL/GenBank/DDBJ databases">
        <title>EvidentialGene: Evidence-directed Construction of Genes on Genomes.</title>
        <authorList>
            <person name="Gilbert D.G."/>
            <person name="Choi J.-H."/>
            <person name="Mockaitis K."/>
            <person name="Colbourne J."/>
            <person name="Pfrender M."/>
        </authorList>
    </citation>
    <scope>NUCLEOTIDE SEQUENCE [LARGE SCALE GENOMIC DNA]</scope>
    <source>
        <strain evidence="2 3">Xinb3</strain>
        <tissue evidence="2">Complete organism</tissue>
    </source>
</reference>
<protein>
    <submittedName>
        <fullName evidence="2">Uncharacterized protein</fullName>
    </submittedName>
</protein>
<feature type="compositionally biased region" description="Basic and acidic residues" evidence="1">
    <location>
        <begin position="144"/>
        <end position="154"/>
    </location>
</feature>
<evidence type="ECO:0000313" key="3">
    <source>
        <dbReference type="Proteomes" id="UP000076858"/>
    </source>
</evidence>
<keyword evidence="3" id="KW-1185">Reference proteome</keyword>
<proteinExistence type="predicted"/>
<evidence type="ECO:0000313" key="2">
    <source>
        <dbReference type="EMBL" id="KZS07277.1"/>
    </source>
</evidence>
<dbReference type="Proteomes" id="UP000076858">
    <property type="component" value="Unassembled WGS sequence"/>
</dbReference>
<feature type="region of interest" description="Disordered" evidence="1">
    <location>
        <begin position="111"/>
        <end position="154"/>
    </location>
</feature>
<dbReference type="EMBL" id="LRGB01002505">
    <property type="protein sequence ID" value="KZS07277.1"/>
    <property type="molecule type" value="Genomic_DNA"/>
</dbReference>
<organism evidence="2 3">
    <name type="scientific">Daphnia magna</name>
    <dbReference type="NCBI Taxonomy" id="35525"/>
    <lineage>
        <taxon>Eukaryota</taxon>
        <taxon>Metazoa</taxon>
        <taxon>Ecdysozoa</taxon>
        <taxon>Arthropoda</taxon>
        <taxon>Crustacea</taxon>
        <taxon>Branchiopoda</taxon>
        <taxon>Diplostraca</taxon>
        <taxon>Cladocera</taxon>
        <taxon>Anomopoda</taxon>
        <taxon>Daphniidae</taxon>
        <taxon>Daphnia</taxon>
    </lineage>
</organism>
<accession>A0A164PYX6</accession>
<gene>
    <name evidence="2" type="ORF">APZ42_029048</name>
</gene>
<comment type="caution">
    <text evidence="2">The sequence shown here is derived from an EMBL/GenBank/DDBJ whole genome shotgun (WGS) entry which is preliminary data.</text>
</comment>
<name>A0A164PYX6_9CRUS</name>
<evidence type="ECO:0000256" key="1">
    <source>
        <dbReference type="SAM" id="MobiDB-lite"/>
    </source>
</evidence>
<dbReference type="AlphaFoldDB" id="A0A164PYX6"/>
<sequence length="280" mass="32844">MEKIILRLHSLTDTNAHPSKPLEEDIENIADIIRAEISGAAHSQYARDRTTDEINGVAREIRDVEIGCWCKGPFSPRPQPNPPTLPGVLESESDKLIPDLSDCEVQSEVIKFEETPALPEPKQAEERRVRRQKGSSESTNRTPRTPEERLPTIEVARIDRDTHRRRFILKNLKNRIHNRLEHVRDQYYVFNQRFCEANRPMSIAYYYIVVDEEFFSRQMYHVTIRSLNHMIQYQGIHWMGQIIDADWVLLDPSHRLETSLCLDMILYLESHRGEDTRYLP</sequence>